<dbReference type="PIRSF" id="PIRSF002741">
    <property type="entry name" value="MppA"/>
    <property type="match status" value="1"/>
</dbReference>
<evidence type="ECO:0000259" key="2">
    <source>
        <dbReference type="Pfam" id="PF00496"/>
    </source>
</evidence>
<dbReference type="Gene3D" id="3.10.105.10">
    <property type="entry name" value="Dipeptide-binding Protein, Domain 3"/>
    <property type="match status" value="1"/>
</dbReference>
<evidence type="ECO:0000313" key="4">
    <source>
        <dbReference type="Proteomes" id="UP001597046"/>
    </source>
</evidence>
<evidence type="ECO:0000256" key="1">
    <source>
        <dbReference type="SAM" id="SignalP"/>
    </source>
</evidence>
<dbReference type="PANTHER" id="PTHR30290:SF83">
    <property type="entry name" value="ABC TRANSPORTER SUBSTRATE-BINDING PROTEIN"/>
    <property type="match status" value="1"/>
</dbReference>
<feature type="domain" description="Solute-binding protein family 5" evidence="2">
    <location>
        <begin position="114"/>
        <end position="502"/>
    </location>
</feature>
<feature type="chain" id="PRO_5045182418" evidence="1">
    <location>
        <begin position="26"/>
        <end position="593"/>
    </location>
</feature>
<organism evidence="3 4">
    <name type="scientific">Terrabacter terrigena</name>
    <dbReference type="NCBI Taxonomy" id="574718"/>
    <lineage>
        <taxon>Bacteria</taxon>
        <taxon>Bacillati</taxon>
        <taxon>Actinomycetota</taxon>
        <taxon>Actinomycetes</taxon>
        <taxon>Micrococcales</taxon>
        <taxon>Intrasporangiaceae</taxon>
        <taxon>Terrabacter</taxon>
    </lineage>
</organism>
<sequence length="593" mass="64029">MRWTKVLTVGAAASLGFVAACGAPAANNGGTGGTNGAGNGGAVEGASAGLMPDAKGPAPEIPGAKKGGILTVANSGVPATMDPSDEFYQDSAVIFSLSHRALTTFTQRDGKTVLVPDLATDLGKASEDGLTWTFTLKDGIKYEDGTPVKAADIAYAAKRSFDPDLAANGPTYQREFFKGGADYQGPFKGDKNWKGVEAPDDKTVVFHLEKRFETLPYFVSFNQFTPIPEAKDKKADYKLHPLATGPYMFDKYTPGSELTLKRNPNWDPATDPARHNYPDGYDFKFGVDTVKTQTAILASNGTDATTLNWEGIDSSLISQIEGDKKSQFSEGPSSCVIMVNMDATKIPLPVRKAIAVAYPFDSMHKAAGDTTHSFTPASTMIPPQIPGFQKYEAEAAPGFKMNGQGDGDPAKAKEMLAAAGYGPDKPFELIYYYTNDDDTAQKANQVRKQKLQAAGFKVTDLGVPNAERRKLIGKPKGKYNMLQGPRGWCFDWPSADSIIPPTVGTIALSQGGTTFGNFSDAKIDAEIKRIQQLSITEQGPEWAKMDKWLTENYLLAIPDYYDKGNQVFGTKVKNVHNNPNKGMPEITSIWIDQ</sequence>
<dbReference type="Pfam" id="PF00496">
    <property type="entry name" value="SBP_bac_5"/>
    <property type="match status" value="1"/>
</dbReference>
<dbReference type="EMBL" id="JBHTKH010000006">
    <property type="protein sequence ID" value="MFD1054763.1"/>
    <property type="molecule type" value="Genomic_DNA"/>
</dbReference>
<reference evidence="4" key="1">
    <citation type="journal article" date="2019" name="Int. J. Syst. Evol. Microbiol.">
        <title>The Global Catalogue of Microorganisms (GCM) 10K type strain sequencing project: providing services to taxonomists for standard genome sequencing and annotation.</title>
        <authorList>
            <consortium name="The Broad Institute Genomics Platform"/>
            <consortium name="The Broad Institute Genome Sequencing Center for Infectious Disease"/>
            <person name="Wu L."/>
            <person name="Ma J."/>
        </authorList>
    </citation>
    <scope>NUCLEOTIDE SEQUENCE [LARGE SCALE GENOMIC DNA]</scope>
    <source>
        <strain evidence="4">CCUG 57508</strain>
    </source>
</reference>
<dbReference type="Gene3D" id="3.40.190.10">
    <property type="entry name" value="Periplasmic binding protein-like II"/>
    <property type="match status" value="1"/>
</dbReference>
<name>A0ABW3MXI7_9MICO</name>
<dbReference type="InterPro" id="IPR000914">
    <property type="entry name" value="SBP_5_dom"/>
</dbReference>
<dbReference type="PROSITE" id="PS51257">
    <property type="entry name" value="PROKAR_LIPOPROTEIN"/>
    <property type="match status" value="1"/>
</dbReference>
<keyword evidence="4" id="KW-1185">Reference proteome</keyword>
<dbReference type="RefSeq" id="WP_386052671.1">
    <property type="nucleotide sequence ID" value="NZ_JBHTKH010000006.1"/>
</dbReference>
<proteinExistence type="predicted"/>
<dbReference type="Proteomes" id="UP001597046">
    <property type="component" value="Unassembled WGS sequence"/>
</dbReference>
<accession>A0ABW3MXI7</accession>
<dbReference type="PANTHER" id="PTHR30290">
    <property type="entry name" value="PERIPLASMIC BINDING COMPONENT OF ABC TRANSPORTER"/>
    <property type="match status" value="1"/>
</dbReference>
<comment type="caution">
    <text evidence="3">The sequence shown here is derived from an EMBL/GenBank/DDBJ whole genome shotgun (WGS) entry which is preliminary data.</text>
</comment>
<dbReference type="InterPro" id="IPR030678">
    <property type="entry name" value="Peptide/Ni-bd"/>
</dbReference>
<dbReference type="InterPro" id="IPR039424">
    <property type="entry name" value="SBP_5"/>
</dbReference>
<keyword evidence="1" id="KW-0732">Signal</keyword>
<feature type="signal peptide" evidence="1">
    <location>
        <begin position="1"/>
        <end position="25"/>
    </location>
</feature>
<protein>
    <submittedName>
        <fullName evidence="3">ABC transporter substrate-binding protein</fullName>
    </submittedName>
</protein>
<dbReference type="SUPFAM" id="SSF53850">
    <property type="entry name" value="Periplasmic binding protein-like II"/>
    <property type="match status" value="1"/>
</dbReference>
<evidence type="ECO:0000313" key="3">
    <source>
        <dbReference type="EMBL" id="MFD1054763.1"/>
    </source>
</evidence>
<gene>
    <name evidence="3" type="ORF">ACFQ2V_10645</name>
</gene>